<dbReference type="GO" id="GO:0006171">
    <property type="term" value="P:cAMP biosynthetic process"/>
    <property type="evidence" value="ECO:0007669"/>
    <property type="project" value="TreeGrafter"/>
</dbReference>
<dbReference type="RefSeq" id="WP_090607903.1">
    <property type="nucleotide sequence ID" value="NZ_CTEE01000001.1"/>
</dbReference>
<gene>
    <name evidence="3" type="ORF">BN1232_05657</name>
</gene>
<evidence type="ECO:0000313" key="4">
    <source>
        <dbReference type="Proteomes" id="UP000199251"/>
    </source>
</evidence>
<name>A0A0E4H2H8_MYCLN</name>
<protein>
    <submittedName>
        <fullName evidence="3">Adenylate cyclase</fullName>
    </submittedName>
</protein>
<evidence type="ECO:0000259" key="2">
    <source>
        <dbReference type="PROSITE" id="PS50125"/>
    </source>
</evidence>
<dbReference type="SUPFAM" id="SSF55073">
    <property type="entry name" value="Nucleotide cyclase"/>
    <property type="match status" value="1"/>
</dbReference>
<dbReference type="GO" id="GO:0004016">
    <property type="term" value="F:adenylate cyclase activity"/>
    <property type="evidence" value="ECO:0007669"/>
    <property type="project" value="UniProtKB-ARBA"/>
</dbReference>
<evidence type="ECO:0000313" key="3">
    <source>
        <dbReference type="EMBL" id="CQD22539.1"/>
    </source>
</evidence>
<dbReference type="CDD" id="cd07302">
    <property type="entry name" value="CHD"/>
    <property type="match status" value="1"/>
</dbReference>
<dbReference type="InterPro" id="IPR050697">
    <property type="entry name" value="Adenylyl/Guanylyl_Cyclase_3/4"/>
</dbReference>
<dbReference type="Pfam" id="PF16701">
    <property type="entry name" value="Ad_Cy_reg"/>
    <property type="match status" value="1"/>
</dbReference>
<dbReference type="InterPro" id="IPR029787">
    <property type="entry name" value="Nucleotide_cyclase"/>
</dbReference>
<organism evidence="3 4">
    <name type="scientific">Mycobacterium lentiflavum</name>
    <dbReference type="NCBI Taxonomy" id="141349"/>
    <lineage>
        <taxon>Bacteria</taxon>
        <taxon>Bacillati</taxon>
        <taxon>Actinomycetota</taxon>
        <taxon>Actinomycetes</taxon>
        <taxon>Mycobacteriales</taxon>
        <taxon>Mycobacteriaceae</taxon>
        <taxon>Mycobacterium</taxon>
        <taxon>Mycobacterium simiae complex</taxon>
    </lineage>
</organism>
<dbReference type="PANTHER" id="PTHR43081:SF19">
    <property type="entry name" value="PH-SENSITIVE ADENYLATE CYCLASE RV1264"/>
    <property type="match status" value="1"/>
</dbReference>
<sequence length="389" mass="41874">MTDIEAIEKTGLLDGLDSGIRLERTELIAWLLEQGFDVEQIRGESAPMLMPARRVLGDDCSYVSARAISEAYGIDLELLQRIMGVLGLPRVDDPDAVVYLRADAEAAARQQQLIEIGLDPDRVVLMVRRLVEGLSRAVPAMRYGVMSAVLHPGITELQVAQAHEALARQIAPLLGPMVSDIMFVQLRRAVEGEELNAGERAAGKPLPGARLLAVAFADMVGFTRLGEAVPPEDLVQLVELLADLAREIVSPPVRLVKTIGDAVMLICPDPVKLIHAMLELSEAANRNKTLPELRIGIASGCAVSRARDWFGSPVNVASRVTEVALPGAVLVAGSARDAIGDAEGLAWSYAGAPRLKGVRGRTKLFQAYRAVDPVADGKALHRIRPPSEH</sequence>
<proteinExistence type="inferred from homology"/>
<dbReference type="InterPro" id="IPR001054">
    <property type="entry name" value="A/G_cyclase"/>
</dbReference>
<dbReference type="OrthoDB" id="54411at2"/>
<accession>A0A0E4H2H8</accession>
<dbReference type="PANTHER" id="PTHR43081">
    <property type="entry name" value="ADENYLATE CYCLASE, TERMINAL-DIFFERENTIATION SPECIFIC-RELATED"/>
    <property type="match status" value="1"/>
</dbReference>
<dbReference type="Proteomes" id="UP000199251">
    <property type="component" value="Unassembled WGS sequence"/>
</dbReference>
<dbReference type="PROSITE" id="PS50125">
    <property type="entry name" value="GUANYLATE_CYCLASE_2"/>
    <property type="match status" value="1"/>
</dbReference>
<dbReference type="GO" id="GO:0035556">
    <property type="term" value="P:intracellular signal transduction"/>
    <property type="evidence" value="ECO:0007669"/>
    <property type="project" value="InterPro"/>
</dbReference>
<dbReference type="InterPro" id="IPR032026">
    <property type="entry name" value="Ad_Cy_reg"/>
</dbReference>
<dbReference type="Pfam" id="PF00211">
    <property type="entry name" value="Guanylate_cyc"/>
    <property type="match status" value="1"/>
</dbReference>
<dbReference type="AlphaFoldDB" id="A0A0E4H2H8"/>
<reference evidence="3 4" key="1">
    <citation type="submission" date="2015-03" db="EMBL/GenBank/DDBJ databases">
        <authorList>
            <person name="Urmite Genomes"/>
        </authorList>
    </citation>
    <scope>NUCLEOTIDE SEQUENCE [LARGE SCALE GENOMIC DNA]</scope>
    <source>
        <strain evidence="3 4">CSUR P1491</strain>
    </source>
</reference>
<comment type="similarity">
    <text evidence="1">Belongs to the adenylyl cyclase class-3 family.</text>
</comment>
<feature type="domain" description="Guanylate cyclase" evidence="2">
    <location>
        <begin position="213"/>
        <end position="321"/>
    </location>
</feature>
<dbReference type="EMBL" id="CTEE01000001">
    <property type="protein sequence ID" value="CQD22539.1"/>
    <property type="molecule type" value="Genomic_DNA"/>
</dbReference>
<evidence type="ECO:0000256" key="1">
    <source>
        <dbReference type="ARBA" id="ARBA00005381"/>
    </source>
</evidence>
<dbReference type="Gene3D" id="3.30.70.1230">
    <property type="entry name" value="Nucleotide cyclase"/>
    <property type="match status" value="1"/>
</dbReference>
<dbReference type="STRING" id="141349.BN1232_05657"/>
<dbReference type="SMART" id="SM00044">
    <property type="entry name" value="CYCc"/>
    <property type="match status" value="1"/>
</dbReference>